<gene>
    <name evidence="2" type="ORF">JRO89_XS12G0161500</name>
</gene>
<protein>
    <submittedName>
        <fullName evidence="2">Uncharacterized protein</fullName>
    </submittedName>
</protein>
<comment type="caution">
    <text evidence="2">The sequence shown here is derived from an EMBL/GenBank/DDBJ whole genome shotgun (WGS) entry which is preliminary data.</text>
</comment>
<sequence>MHLPVFTTVKPDGKTDEEWDFEHKQVENDVPSTNDDSTDLELVSPTPVPRQVGGEGQVDKLDENDAPIENGSEDKEDDFHQPAPTLMASPVPLRRKLVVDMIDAILTELDRNRYDIIISDQLFLACGVGFGGVEQRLGVGIEIDDVGGRDIGVDVEENYMIMFPNKVLVDARGSRPKKVFADVPRFSAKEGPCECSLVLSKRRSSRMLVGSQPKKAIADSRKFSANEEDALGSKPMKDARKFSAKEGSRPMKILVDVPSSQPTRSSRMFVGYRLTKILVDVPGSPPTEVPANACRFSANEVYRPTKVLVDAHTFSTKEGHRGCSQVLRQLRSSRMLTSSKPKKVIADARNFSTNEGHRDACRFSTKECPHGCSQVLDQRRSLRMLVGYHLKKVLTDARRFSTKEGPHGCLQVLGQRRSLRMLTGSQPKKVLTDARRFSKTEGPRGFSGSRPKLL</sequence>
<dbReference type="EMBL" id="JAFEMO010000012">
    <property type="protein sequence ID" value="KAH7554312.1"/>
    <property type="molecule type" value="Genomic_DNA"/>
</dbReference>
<proteinExistence type="predicted"/>
<reference evidence="2 3" key="1">
    <citation type="submission" date="2021-02" db="EMBL/GenBank/DDBJ databases">
        <title>Plant Genome Project.</title>
        <authorList>
            <person name="Zhang R.-G."/>
        </authorList>
    </citation>
    <scope>NUCLEOTIDE SEQUENCE [LARGE SCALE GENOMIC DNA]</scope>
    <source>
        <tissue evidence="2">Leaves</tissue>
    </source>
</reference>
<name>A0ABQ8HCW0_9ROSI</name>
<feature type="compositionally biased region" description="Basic and acidic residues" evidence="1">
    <location>
        <begin position="11"/>
        <end position="27"/>
    </location>
</feature>
<dbReference type="Proteomes" id="UP000827721">
    <property type="component" value="Unassembled WGS sequence"/>
</dbReference>
<feature type="region of interest" description="Disordered" evidence="1">
    <location>
        <begin position="1"/>
        <end position="86"/>
    </location>
</feature>
<organism evidence="2 3">
    <name type="scientific">Xanthoceras sorbifolium</name>
    <dbReference type="NCBI Taxonomy" id="99658"/>
    <lineage>
        <taxon>Eukaryota</taxon>
        <taxon>Viridiplantae</taxon>
        <taxon>Streptophyta</taxon>
        <taxon>Embryophyta</taxon>
        <taxon>Tracheophyta</taxon>
        <taxon>Spermatophyta</taxon>
        <taxon>Magnoliopsida</taxon>
        <taxon>eudicotyledons</taxon>
        <taxon>Gunneridae</taxon>
        <taxon>Pentapetalae</taxon>
        <taxon>rosids</taxon>
        <taxon>malvids</taxon>
        <taxon>Sapindales</taxon>
        <taxon>Sapindaceae</taxon>
        <taxon>Xanthoceroideae</taxon>
        <taxon>Xanthoceras</taxon>
    </lineage>
</organism>
<accession>A0ABQ8HCW0</accession>
<evidence type="ECO:0000256" key="1">
    <source>
        <dbReference type="SAM" id="MobiDB-lite"/>
    </source>
</evidence>
<evidence type="ECO:0000313" key="3">
    <source>
        <dbReference type="Proteomes" id="UP000827721"/>
    </source>
</evidence>
<evidence type="ECO:0000313" key="2">
    <source>
        <dbReference type="EMBL" id="KAH7554312.1"/>
    </source>
</evidence>
<feature type="region of interest" description="Disordered" evidence="1">
    <location>
        <begin position="434"/>
        <end position="454"/>
    </location>
</feature>
<keyword evidence="3" id="KW-1185">Reference proteome</keyword>